<dbReference type="SUPFAM" id="SSF51445">
    <property type="entry name" value="(Trans)glycosidases"/>
    <property type="match status" value="1"/>
</dbReference>
<comment type="similarity">
    <text evidence="2">Belongs to the glycosyl hydrolase 3 family.</text>
</comment>
<evidence type="ECO:0000313" key="7">
    <source>
        <dbReference type="EMBL" id="SFV33062.1"/>
    </source>
</evidence>
<dbReference type="Gene3D" id="3.20.20.300">
    <property type="entry name" value="Glycoside hydrolase, family 3, N-terminal domain"/>
    <property type="match status" value="1"/>
</dbReference>
<accession>A0A1I7NEG9</accession>
<dbReference type="InterPro" id="IPR017853">
    <property type="entry name" value="GH"/>
</dbReference>
<dbReference type="GO" id="GO:0009254">
    <property type="term" value="P:peptidoglycan turnover"/>
    <property type="evidence" value="ECO:0007669"/>
    <property type="project" value="TreeGrafter"/>
</dbReference>
<keyword evidence="4" id="KW-0378">Hydrolase</keyword>
<dbReference type="InterPro" id="IPR001764">
    <property type="entry name" value="Glyco_hydro_3_N"/>
</dbReference>
<dbReference type="NCBIfam" id="NF003740">
    <property type="entry name" value="PRK05337.1"/>
    <property type="match status" value="1"/>
</dbReference>
<keyword evidence="8" id="KW-1185">Reference proteome</keyword>
<reference evidence="8" key="1">
    <citation type="submission" date="2016-10" db="EMBL/GenBank/DDBJ databases">
        <authorList>
            <person name="Varghese N."/>
            <person name="Submissions S."/>
        </authorList>
    </citation>
    <scope>NUCLEOTIDE SEQUENCE [LARGE SCALE GENOMIC DNA]</scope>
    <source>
        <strain evidence="8">DSM 1565</strain>
    </source>
</reference>
<evidence type="ECO:0000256" key="4">
    <source>
        <dbReference type="ARBA" id="ARBA00022801"/>
    </source>
</evidence>
<dbReference type="EC" id="3.2.1.52" evidence="3"/>
<keyword evidence="5" id="KW-0326">Glycosidase</keyword>
<organism evidence="7 8">
    <name type="scientific">Hyphomicrobium facile</name>
    <dbReference type="NCBI Taxonomy" id="51670"/>
    <lineage>
        <taxon>Bacteria</taxon>
        <taxon>Pseudomonadati</taxon>
        <taxon>Pseudomonadota</taxon>
        <taxon>Alphaproteobacteria</taxon>
        <taxon>Hyphomicrobiales</taxon>
        <taxon>Hyphomicrobiaceae</taxon>
        <taxon>Hyphomicrobium</taxon>
    </lineage>
</organism>
<dbReference type="GO" id="GO:0004563">
    <property type="term" value="F:beta-N-acetylhexosaminidase activity"/>
    <property type="evidence" value="ECO:0007669"/>
    <property type="project" value="UniProtKB-EC"/>
</dbReference>
<dbReference type="Pfam" id="PF00933">
    <property type="entry name" value="Glyco_hydro_3"/>
    <property type="match status" value="1"/>
</dbReference>
<proteinExistence type="inferred from homology"/>
<evidence type="ECO:0000256" key="2">
    <source>
        <dbReference type="ARBA" id="ARBA00005336"/>
    </source>
</evidence>
<feature type="domain" description="Glycoside hydrolase family 3 N-terminal" evidence="6">
    <location>
        <begin position="11"/>
        <end position="297"/>
    </location>
</feature>
<dbReference type="InterPro" id="IPR036962">
    <property type="entry name" value="Glyco_hydro_3_N_sf"/>
</dbReference>
<evidence type="ECO:0000259" key="6">
    <source>
        <dbReference type="Pfam" id="PF00933"/>
    </source>
</evidence>
<dbReference type="AlphaFoldDB" id="A0A1I7NEG9"/>
<sequence>MTASLIAGLSSVAMTDDERRFYRDVQPAGVILFARNVADRDQLKRLVEDAREAVGRQDFLVLIDQEGGRVQRLRPPIARSLPPAAVYAQCYAQNPERAKRAAFAVARLTGEELRAFGITMNCAPVADLPVDGSHEIISDRAYGSTVAEVVALAEAVAGGYLASGVVPVVKHIPGHGRATADSHLSLPVVSTSRQTLSETDFAPFKALAGLPAAMTAHVVYSAIDAANPASTSAIVTREVIRSGEIGFDNLLMSDDLSMKALSGPMRARAEAVIAAGSDLALHCNGDLDEMRAAAEGVPALGGRAAERFAAACSCIGRIEPYDKEEALQLLAGLQGQQTPVV</sequence>
<dbReference type="Proteomes" id="UP000199423">
    <property type="component" value="Unassembled WGS sequence"/>
</dbReference>
<dbReference type="RefSeq" id="WP_092867225.1">
    <property type="nucleotide sequence ID" value="NZ_FPCH01000002.1"/>
</dbReference>
<evidence type="ECO:0000256" key="1">
    <source>
        <dbReference type="ARBA" id="ARBA00001231"/>
    </source>
</evidence>
<protein>
    <recommendedName>
        <fullName evidence="3">beta-N-acetylhexosaminidase</fullName>
        <ecNumber evidence="3">3.2.1.52</ecNumber>
    </recommendedName>
</protein>
<dbReference type="EMBL" id="FPCH01000002">
    <property type="protein sequence ID" value="SFV33062.1"/>
    <property type="molecule type" value="Genomic_DNA"/>
</dbReference>
<evidence type="ECO:0000256" key="3">
    <source>
        <dbReference type="ARBA" id="ARBA00012663"/>
    </source>
</evidence>
<dbReference type="STRING" id="51670.SAMN04488557_1823"/>
<dbReference type="PANTHER" id="PTHR30480">
    <property type="entry name" value="BETA-HEXOSAMINIDASE-RELATED"/>
    <property type="match status" value="1"/>
</dbReference>
<dbReference type="InterPro" id="IPR050226">
    <property type="entry name" value="NagZ_Beta-hexosaminidase"/>
</dbReference>
<comment type="catalytic activity">
    <reaction evidence="1">
        <text>Hydrolysis of terminal non-reducing N-acetyl-D-hexosamine residues in N-acetyl-beta-D-hexosaminides.</text>
        <dbReference type="EC" id="3.2.1.52"/>
    </reaction>
</comment>
<dbReference type="OrthoDB" id="9786661at2"/>
<name>A0A1I7NEG9_9HYPH</name>
<evidence type="ECO:0000313" key="8">
    <source>
        <dbReference type="Proteomes" id="UP000199423"/>
    </source>
</evidence>
<dbReference type="PANTHER" id="PTHR30480:SF13">
    <property type="entry name" value="BETA-HEXOSAMINIDASE"/>
    <property type="match status" value="1"/>
</dbReference>
<gene>
    <name evidence="7" type="ORF">SAMN04488557_1823</name>
</gene>
<evidence type="ECO:0000256" key="5">
    <source>
        <dbReference type="ARBA" id="ARBA00023295"/>
    </source>
</evidence>
<dbReference type="GO" id="GO:0005975">
    <property type="term" value="P:carbohydrate metabolic process"/>
    <property type="evidence" value="ECO:0007669"/>
    <property type="project" value="InterPro"/>
</dbReference>